<evidence type="ECO:0000256" key="3">
    <source>
        <dbReference type="ARBA" id="ARBA00022722"/>
    </source>
</evidence>
<dbReference type="GO" id="GO:0016787">
    <property type="term" value="F:hydrolase activity"/>
    <property type="evidence" value="ECO:0007669"/>
    <property type="project" value="UniProtKB-KW"/>
</dbReference>
<keyword evidence="2" id="KW-1277">Toxin-antitoxin system</keyword>
<evidence type="ECO:0000256" key="6">
    <source>
        <dbReference type="ARBA" id="ARBA00030388"/>
    </source>
</evidence>
<dbReference type="InterPro" id="IPR009614">
    <property type="entry name" value="YoeB_toxin"/>
</dbReference>
<reference evidence="8 9" key="1">
    <citation type="submission" date="2020-04" db="EMBL/GenBank/DDBJ databases">
        <authorList>
            <person name="Hitch T.C.A."/>
            <person name="Wylensek D."/>
            <person name="Clavel T."/>
        </authorList>
    </citation>
    <scope>NUCLEOTIDE SEQUENCE [LARGE SCALE GENOMIC DNA]</scope>
    <source>
        <strain evidence="8 9">BSM-383-APC-5F</strain>
    </source>
</reference>
<dbReference type="AlphaFoldDB" id="A0A848CEF8"/>
<evidence type="ECO:0000256" key="1">
    <source>
        <dbReference type="ARBA" id="ARBA00008172"/>
    </source>
</evidence>
<dbReference type="GO" id="GO:0045892">
    <property type="term" value="P:negative regulation of DNA-templated transcription"/>
    <property type="evidence" value="ECO:0007669"/>
    <property type="project" value="TreeGrafter"/>
</dbReference>
<dbReference type="PANTHER" id="PTHR38039:SF1">
    <property type="entry name" value="TOXIN YOEB"/>
    <property type="match status" value="1"/>
</dbReference>
<evidence type="ECO:0000256" key="5">
    <source>
        <dbReference type="ARBA" id="ARBA00022801"/>
    </source>
</evidence>
<dbReference type="GO" id="GO:0004519">
    <property type="term" value="F:endonuclease activity"/>
    <property type="evidence" value="ECO:0007669"/>
    <property type="project" value="UniProtKB-KW"/>
</dbReference>
<dbReference type="RefSeq" id="WP_168933643.1">
    <property type="nucleotide sequence ID" value="NZ_JABAFX010000016.1"/>
</dbReference>
<dbReference type="GO" id="GO:0006401">
    <property type="term" value="P:RNA catabolic process"/>
    <property type="evidence" value="ECO:0007669"/>
    <property type="project" value="InterPro"/>
</dbReference>
<evidence type="ECO:0000313" key="9">
    <source>
        <dbReference type="Proteomes" id="UP000580130"/>
    </source>
</evidence>
<accession>A0A848CEF8</accession>
<gene>
    <name evidence="8" type="ORF">HF855_07790</name>
</gene>
<dbReference type="EMBL" id="JABAFX010000016">
    <property type="protein sequence ID" value="NME57325.1"/>
    <property type="molecule type" value="Genomic_DNA"/>
</dbReference>
<dbReference type="SUPFAM" id="SSF143011">
    <property type="entry name" value="RelE-like"/>
    <property type="match status" value="1"/>
</dbReference>
<evidence type="ECO:0000313" key="8">
    <source>
        <dbReference type="EMBL" id="NME57325.1"/>
    </source>
</evidence>
<keyword evidence="4" id="KW-0255">Endonuclease</keyword>
<evidence type="ECO:0000256" key="2">
    <source>
        <dbReference type="ARBA" id="ARBA00022649"/>
    </source>
</evidence>
<name>A0A848CEF8_9FIRM</name>
<dbReference type="NCBIfam" id="TIGR02385">
    <property type="entry name" value="RelE_StbE"/>
    <property type="match status" value="1"/>
</dbReference>
<dbReference type="Proteomes" id="UP000580130">
    <property type="component" value="Unassembled WGS sequence"/>
</dbReference>
<proteinExistence type="inferred from homology"/>
<comment type="caution">
    <text evidence="8">The sequence shown here is derived from an EMBL/GenBank/DDBJ whole genome shotgun (WGS) entry which is preliminary data.</text>
</comment>
<dbReference type="Gene3D" id="3.30.2310.20">
    <property type="entry name" value="RelE-like"/>
    <property type="match status" value="1"/>
</dbReference>
<comment type="similarity">
    <text evidence="1">Belongs to the YoeB family.</text>
</comment>
<dbReference type="NCBIfam" id="TIGR02116">
    <property type="entry name" value="toxin_Txe_YoeB"/>
    <property type="match status" value="1"/>
</dbReference>
<organism evidence="8 9">
    <name type="scientific">Dorea formicigenerans</name>
    <dbReference type="NCBI Taxonomy" id="39486"/>
    <lineage>
        <taxon>Bacteria</taxon>
        <taxon>Bacillati</taxon>
        <taxon>Bacillota</taxon>
        <taxon>Clostridia</taxon>
        <taxon>Lachnospirales</taxon>
        <taxon>Lachnospiraceae</taxon>
        <taxon>Dorea</taxon>
    </lineage>
</organism>
<evidence type="ECO:0000256" key="7">
    <source>
        <dbReference type="ARBA" id="ARBA00050056"/>
    </source>
</evidence>
<dbReference type="InterPro" id="IPR007712">
    <property type="entry name" value="RelE/ParE_toxin"/>
</dbReference>
<sequence>MYRILFDKQAAKDAKKLKSVRLDSKAKKLIEIIRENPFQSPPPYEGLIGNLDGLYSRRINIQHRLVYQVYEEPVVVDSVEYEGTVKIVRMWTHYDGIR</sequence>
<dbReference type="Pfam" id="PF06769">
    <property type="entry name" value="YoeB_toxin"/>
    <property type="match status" value="1"/>
</dbReference>
<dbReference type="InterPro" id="IPR035093">
    <property type="entry name" value="RelE/ParE_toxin_dom_sf"/>
</dbReference>
<keyword evidence="3" id="KW-0540">Nuclease</keyword>
<keyword evidence="5" id="KW-0378">Hydrolase</keyword>
<evidence type="ECO:0000256" key="4">
    <source>
        <dbReference type="ARBA" id="ARBA00022759"/>
    </source>
</evidence>
<protein>
    <recommendedName>
        <fullName evidence="7">Endoribonuclease YoeB</fullName>
    </recommendedName>
    <alternativeName>
        <fullName evidence="6">Putative mRNA interferase YoeB</fullName>
    </alternativeName>
</protein>
<dbReference type="PANTHER" id="PTHR38039">
    <property type="entry name" value="TOXIN YOEB"/>
    <property type="match status" value="1"/>
</dbReference>